<organism evidence="2 3">
    <name type="scientific">Subdoligranulum variabile DSM 15176</name>
    <dbReference type="NCBI Taxonomy" id="411471"/>
    <lineage>
        <taxon>Bacteria</taxon>
        <taxon>Bacillati</taxon>
        <taxon>Bacillota</taxon>
        <taxon>Clostridia</taxon>
        <taxon>Eubacteriales</taxon>
        <taxon>Oscillospiraceae</taxon>
        <taxon>Subdoligranulum</taxon>
    </lineage>
</organism>
<keyword evidence="1" id="KW-0732">Signal</keyword>
<dbReference type="PROSITE" id="PS51257">
    <property type="entry name" value="PROKAR_LIPOPROTEIN"/>
    <property type="match status" value="1"/>
</dbReference>
<accession>D1PS96</accession>
<reference evidence="2" key="1">
    <citation type="submission" date="2009-12" db="EMBL/GenBank/DDBJ databases">
        <authorList>
            <person name="Weinstock G."/>
            <person name="Sodergren E."/>
            <person name="Clifton S."/>
            <person name="Fulton L."/>
            <person name="Fulton B."/>
            <person name="Courtney L."/>
            <person name="Fronick C."/>
            <person name="Harrison M."/>
            <person name="Strong C."/>
            <person name="Farmer C."/>
            <person name="Delahaunty K."/>
            <person name="Markovic C."/>
            <person name="Hall O."/>
            <person name="Minx P."/>
            <person name="Tomlinson C."/>
            <person name="Mitreva M."/>
            <person name="Nelson J."/>
            <person name="Hou S."/>
            <person name="Wollam A."/>
            <person name="Pepin K.H."/>
            <person name="Johnson M."/>
            <person name="Bhonagiri V."/>
            <person name="Nash W.E."/>
            <person name="Warren W."/>
            <person name="Chinwalla A."/>
            <person name="Mardis E.R."/>
            <person name="Wilson R.K."/>
        </authorList>
    </citation>
    <scope>NUCLEOTIDE SEQUENCE [LARGE SCALE GENOMIC DNA]</scope>
    <source>
        <strain evidence="2">DSM 15176</strain>
    </source>
</reference>
<dbReference type="RefSeq" id="WP_007048624.1">
    <property type="nucleotide sequence ID" value="NZ_GG704771.1"/>
</dbReference>
<dbReference type="EMBL" id="ACBY02000071">
    <property type="protein sequence ID" value="EFB74381.1"/>
    <property type="molecule type" value="Genomic_DNA"/>
</dbReference>
<proteinExistence type="predicted"/>
<evidence type="ECO:0000313" key="2">
    <source>
        <dbReference type="EMBL" id="EFB74381.1"/>
    </source>
</evidence>
<dbReference type="eggNOG" id="ENOG5031340">
    <property type="taxonomic scope" value="Bacteria"/>
</dbReference>
<dbReference type="Proteomes" id="UP000003438">
    <property type="component" value="Unassembled WGS sequence"/>
</dbReference>
<gene>
    <name evidence="2" type="ORF">SUBVAR_07279</name>
</gene>
<keyword evidence="3" id="KW-1185">Reference proteome</keyword>
<dbReference type="AlphaFoldDB" id="D1PS96"/>
<evidence type="ECO:0000256" key="1">
    <source>
        <dbReference type="SAM" id="SignalP"/>
    </source>
</evidence>
<name>D1PS96_9FIRM</name>
<sequence length="286" mass="30001">MKKWMAGTMAALLAVSMAGCGTAQAETMEPAAYPAGRTVQAEPVAATPETAQPKVLLDQGGVRITALGYDPDGMLGARVPLRVENESDRDVAVQAEWGALNGCMMDALCYMEADAGQTVEDSVLFISTEVQRAGADPAGQVTLQLNVLDQESCETLATTGLMTWDLTQGGGETAVPQGVTLSDEGDVVVTACAADDEVLGSELRLWVENRSDRTVTVRFDEVRLGWGLGGEDTIAELLPGTCSVNGVKLPGSAADAAGKTLHLKLSVMDSDSYEMLTEQTVDVKLA</sequence>
<feature type="chain" id="PRO_5003025117" evidence="1">
    <location>
        <begin position="26"/>
        <end position="286"/>
    </location>
</feature>
<protein>
    <submittedName>
        <fullName evidence="2">Uncharacterized protein</fullName>
    </submittedName>
</protein>
<dbReference type="STRING" id="411471.SUBVAR_07279"/>
<dbReference type="HOGENOM" id="CLU_972959_0_0_9"/>
<comment type="caution">
    <text evidence="2">The sequence shown here is derived from an EMBL/GenBank/DDBJ whole genome shotgun (WGS) entry which is preliminary data.</text>
</comment>
<feature type="signal peptide" evidence="1">
    <location>
        <begin position="1"/>
        <end position="25"/>
    </location>
</feature>
<evidence type="ECO:0000313" key="3">
    <source>
        <dbReference type="Proteomes" id="UP000003438"/>
    </source>
</evidence>